<comment type="subcellular location">
    <subcellularLocation>
        <location evidence="1">Membrane</location>
        <topology evidence="1">Multi-pass membrane protein</topology>
    </subcellularLocation>
</comment>
<keyword evidence="5 7" id="KW-0472">Membrane</keyword>
<dbReference type="GO" id="GO:0050982">
    <property type="term" value="P:detection of mechanical stimulus"/>
    <property type="evidence" value="ECO:0007669"/>
    <property type="project" value="TreeGrafter"/>
</dbReference>
<evidence type="ECO:0000256" key="7">
    <source>
        <dbReference type="SAM" id="Phobius"/>
    </source>
</evidence>
<reference evidence="9" key="1">
    <citation type="journal article" date="2012" name="Nature">
        <title>The oyster genome reveals stress adaptation and complexity of shell formation.</title>
        <authorList>
            <person name="Zhang G."/>
            <person name="Fang X."/>
            <person name="Guo X."/>
            <person name="Li L."/>
            <person name="Luo R."/>
            <person name="Xu F."/>
            <person name="Yang P."/>
            <person name="Zhang L."/>
            <person name="Wang X."/>
            <person name="Qi H."/>
            <person name="Xiong Z."/>
            <person name="Que H."/>
            <person name="Xie Y."/>
            <person name="Holland P.W."/>
            <person name="Paps J."/>
            <person name="Zhu Y."/>
            <person name="Wu F."/>
            <person name="Chen Y."/>
            <person name="Wang J."/>
            <person name="Peng C."/>
            <person name="Meng J."/>
            <person name="Yang L."/>
            <person name="Liu J."/>
            <person name="Wen B."/>
            <person name="Zhang N."/>
            <person name="Huang Z."/>
            <person name="Zhu Q."/>
            <person name="Feng Y."/>
            <person name="Mount A."/>
            <person name="Hedgecock D."/>
            <person name="Xu Z."/>
            <person name="Liu Y."/>
            <person name="Domazet-Loso T."/>
            <person name="Du Y."/>
            <person name="Sun X."/>
            <person name="Zhang S."/>
            <person name="Liu B."/>
            <person name="Cheng P."/>
            <person name="Jiang X."/>
            <person name="Li J."/>
            <person name="Fan D."/>
            <person name="Wang W."/>
            <person name="Fu W."/>
            <person name="Wang T."/>
            <person name="Wang B."/>
            <person name="Zhang J."/>
            <person name="Peng Z."/>
            <person name="Li Y."/>
            <person name="Li N."/>
            <person name="Wang J."/>
            <person name="Chen M."/>
            <person name="He Y."/>
            <person name="Tan F."/>
            <person name="Song X."/>
            <person name="Zheng Q."/>
            <person name="Huang R."/>
            <person name="Yang H."/>
            <person name="Du X."/>
            <person name="Chen L."/>
            <person name="Yang M."/>
            <person name="Gaffney P.M."/>
            <person name="Wang S."/>
            <person name="Luo L."/>
            <person name="She Z."/>
            <person name="Ming Y."/>
            <person name="Huang W."/>
            <person name="Zhang S."/>
            <person name="Huang B."/>
            <person name="Zhang Y."/>
            <person name="Qu T."/>
            <person name="Ni P."/>
            <person name="Miao G."/>
            <person name="Wang J."/>
            <person name="Wang Q."/>
            <person name="Steinberg C.E."/>
            <person name="Wang H."/>
            <person name="Li N."/>
            <person name="Qian L."/>
            <person name="Zhang G."/>
            <person name="Li Y."/>
            <person name="Yang H."/>
            <person name="Liu X."/>
            <person name="Wang J."/>
            <person name="Yin Y."/>
            <person name="Wang J."/>
        </authorList>
    </citation>
    <scope>NUCLEOTIDE SEQUENCE [LARGE SCALE GENOMIC DNA]</scope>
    <source>
        <strain evidence="9">05x7-T-G4-1.051#20</strain>
    </source>
</reference>
<dbReference type="EMBL" id="JH816168">
    <property type="protein sequence ID" value="EKC41844.1"/>
    <property type="molecule type" value="Genomic_DNA"/>
</dbReference>
<evidence type="ECO:0000256" key="2">
    <source>
        <dbReference type="ARBA" id="ARBA00007200"/>
    </source>
</evidence>
<comment type="similarity">
    <text evidence="2">Belongs to the polycystin family.</text>
</comment>
<name>K1RDS2_MAGGI</name>
<evidence type="ECO:0000256" key="5">
    <source>
        <dbReference type="ARBA" id="ARBA00023136"/>
    </source>
</evidence>
<evidence type="ECO:0000256" key="1">
    <source>
        <dbReference type="ARBA" id="ARBA00004141"/>
    </source>
</evidence>
<evidence type="ECO:0000256" key="6">
    <source>
        <dbReference type="SAM" id="MobiDB-lite"/>
    </source>
</evidence>
<evidence type="ECO:0000256" key="4">
    <source>
        <dbReference type="ARBA" id="ARBA00022989"/>
    </source>
</evidence>
<evidence type="ECO:0000259" key="8">
    <source>
        <dbReference type="Pfam" id="PF20519"/>
    </source>
</evidence>
<feature type="transmembrane region" description="Helical" evidence="7">
    <location>
        <begin position="189"/>
        <end position="220"/>
    </location>
</feature>
<proteinExistence type="inferred from homology"/>
<gene>
    <name evidence="9" type="ORF">CGI_10026464</name>
</gene>
<dbReference type="PANTHER" id="PTHR10877:SF150">
    <property type="entry name" value="REJ DOMAIN-CONTAINING PROTEIN"/>
    <property type="match status" value="1"/>
</dbReference>
<evidence type="ECO:0000313" key="9">
    <source>
        <dbReference type="EMBL" id="EKC41844.1"/>
    </source>
</evidence>
<accession>K1RDS2</accession>
<dbReference type="GO" id="GO:0005262">
    <property type="term" value="F:calcium channel activity"/>
    <property type="evidence" value="ECO:0007669"/>
    <property type="project" value="TreeGrafter"/>
</dbReference>
<feature type="region of interest" description="Disordered" evidence="6">
    <location>
        <begin position="701"/>
        <end position="730"/>
    </location>
</feature>
<feature type="transmembrane region" description="Helical" evidence="7">
    <location>
        <begin position="510"/>
        <end position="528"/>
    </location>
</feature>
<feature type="transmembrane region" description="Helical" evidence="7">
    <location>
        <begin position="47"/>
        <end position="65"/>
    </location>
</feature>
<feature type="domain" description="Polycystin" evidence="8">
    <location>
        <begin position="324"/>
        <end position="498"/>
    </location>
</feature>
<protein>
    <submittedName>
        <fullName evidence="9">Polycystic kidney disease protein 1-like 2</fullName>
    </submittedName>
</protein>
<feature type="transmembrane region" description="Helical" evidence="7">
    <location>
        <begin position="154"/>
        <end position="177"/>
    </location>
</feature>
<sequence length="1059" mass="122721">MVPLSNEDLNSETIFNDAGRKGLFDDHLWFSISTRPNYSTFTRVQRLWCLVALLFLSMISSAMWFNQEPSKETMTEEEIEANSVQSIKLGPFSLNYKQIYVGFMSSVITFVPSIFIVTIFKNRKVKGERCYEYIENDNKNIDPKIKKRRMLPWWSIYIAYTLIVLCILVPGFFTFLYSLEFGPEKTNNWMLSFVFGTALGVLILEPLKVLVLAVIVCCCLSKTTERLSDLGDNYKIKNEDESMINTKVTYFPCPSASDHEIDNQRRKRLSKLDNELAQHVKAWVLCAAYVILLAVICSHNITTEAFRQNEALKLAVNDKFQPNTTDDIWTWVFDDYIPMIWPKWYSNQQLRTAYEQKFTYYGYDYRMSLIQIRQVRSGGNCTGPDVMIETVSKCTNGYEIATESVSNFCPGWEAFNSSCFDENELTDYSFLYKTAKDTKGHTYFGKYALYGKGGYMMQLGPKQSLVITMVERLRTESWIDGDTRAVFFDLNTFNANSEFVSFEDVEVYDYIYRLSLAGVFFLVILRLLEPLSFNYHLYILQNTLNRSRGELFSYVFVLTIAIFAFASYLYLTVGKIVEDFKDMITAMKTLLQMLLAMISFRFNVQMSSLQAQIVVSVFAFTISIIGINIFIGILTWNFYYMKVYGDCDEMDTDLNNSDNKDNTQKEKKQVLDKQIDIKQEYEKHNLEAKIHEKQCDGAKITNKLDNNNTMDEKQSQSNENQNQGENPRSIPKRFNYELNAHFWFRVNGIIQRVIPSLYKKDDRLSKRLERVYNRYDAIAKDEVRWFVIVSAMIMAGKRRPPRRILLSCDKSADSGGVLYRFYEWNSQRTHILLYLPFVKLTEAPDIDCYVVATSHGSLNSLNIPYKDLAKSSLYEFVSRGNLIPPKFGAKLTYKCSSVHPEDIMACTSDNSRTWTYNLLREYDGLKTFSCNLTTIPTQAFLMRRQDNIKIDIWDLDRYPDIERHRLLITGRVVRPRFDPRITITIPAHSSEEHGDIITLRPDAKSGQEVKFAREIGEISELHGVQMNWRDLAQKCGVNITSRLPTHNILDMSAMTIAKV</sequence>
<organism evidence="9">
    <name type="scientific">Magallana gigas</name>
    <name type="common">Pacific oyster</name>
    <name type="synonym">Crassostrea gigas</name>
    <dbReference type="NCBI Taxonomy" id="29159"/>
    <lineage>
        <taxon>Eukaryota</taxon>
        <taxon>Metazoa</taxon>
        <taxon>Spiralia</taxon>
        <taxon>Lophotrochozoa</taxon>
        <taxon>Mollusca</taxon>
        <taxon>Bivalvia</taxon>
        <taxon>Autobranchia</taxon>
        <taxon>Pteriomorphia</taxon>
        <taxon>Ostreida</taxon>
        <taxon>Ostreoidea</taxon>
        <taxon>Ostreidae</taxon>
        <taxon>Magallana</taxon>
    </lineage>
</organism>
<evidence type="ECO:0000256" key="3">
    <source>
        <dbReference type="ARBA" id="ARBA00022692"/>
    </source>
</evidence>
<feature type="transmembrane region" description="Helical" evidence="7">
    <location>
        <begin position="99"/>
        <end position="120"/>
    </location>
</feature>
<dbReference type="Pfam" id="PF20519">
    <property type="entry name" value="Polycystin_dom"/>
    <property type="match status" value="1"/>
</dbReference>
<keyword evidence="4 7" id="KW-1133">Transmembrane helix</keyword>
<dbReference type="GO" id="GO:0016020">
    <property type="term" value="C:membrane"/>
    <property type="evidence" value="ECO:0007669"/>
    <property type="project" value="UniProtKB-SubCell"/>
</dbReference>
<dbReference type="PANTHER" id="PTHR10877">
    <property type="entry name" value="POLYCYSTIN FAMILY MEMBER"/>
    <property type="match status" value="1"/>
</dbReference>
<keyword evidence="3 7" id="KW-0812">Transmembrane</keyword>
<dbReference type="InterPro" id="IPR051223">
    <property type="entry name" value="Polycystin"/>
</dbReference>
<feature type="transmembrane region" description="Helical" evidence="7">
    <location>
        <begin position="549"/>
        <end position="571"/>
    </location>
</feature>
<dbReference type="InParanoid" id="K1RDS2"/>
<feature type="transmembrane region" description="Helical" evidence="7">
    <location>
        <begin position="276"/>
        <end position="296"/>
    </location>
</feature>
<feature type="compositionally biased region" description="Low complexity" evidence="6">
    <location>
        <begin position="715"/>
        <end position="726"/>
    </location>
</feature>
<dbReference type="AlphaFoldDB" id="K1RDS2"/>
<feature type="transmembrane region" description="Helical" evidence="7">
    <location>
        <begin position="614"/>
        <end position="639"/>
    </location>
</feature>
<dbReference type="InterPro" id="IPR046791">
    <property type="entry name" value="Polycystin_dom"/>
</dbReference>
<feature type="transmembrane region" description="Helical" evidence="7">
    <location>
        <begin position="583"/>
        <end position="602"/>
    </location>
</feature>
<dbReference type="HOGENOM" id="CLU_289550_0_0_1"/>